<dbReference type="InterPro" id="IPR007341">
    <property type="entry name" value="Transgly_assoc"/>
</dbReference>
<keyword evidence="4 7" id="KW-0812">Transmembrane</keyword>
<evidence type="ECO:0000256" key="1">
    <source>
        <dbReference type="ARBA" id="ARBA00004651"/>
    </source>
</evidence>
<name>A0ABW0QM83_9GAMM</name>
<dbReference type="PANTHER" id="PTHR33884">
    <property type="entry name" value="UPF0410 PROTEIN YMGE"/>
    <property type="match status" value="1"/>
</dbReference>
<keyword evidence="3" id="KW-1003">Cell membrane</keyword>
<dbReference type="RefSeq" id="WP_377319037.1">
    <property type="nucleotide sequence ID" value="NZ_JBHSNF010000001.1"/>
</dbReference>
<feature type="transmembrane region" description="Helical" evidence="7">
    <location>
        <begin position="71"/>
        <end position="91"/>
    </location>
</feature>
<dbReference type="EMBL" id="JBHSNF010000001">
    <property type="protein sequence ID" value="MFC5525701.1"/>
    <property type="molecule type" value="Genomic_DNA"/>
</dbReference>
<comment type="similarity">
    <text evidence="2">Belongs to the UPF0410 family.</text>
</comment>
<keyword evidence="9" id="KW-1185">Reference proteome</keyword>
<organism evidence="8 9">
    <name type="scientific">Rhodanobacter ginsengisoli</name>
    <dbReference type="NCBI Taxonomy" id="418646"/>
    <lineage>
        <taxon>Bacteria</taxon>
        <taxon>Pseudomonadati</taxon>
        <taxon>Pseudomonadota</taxon>
        <taxon>Gammaproteobacteria</taxon>
        <taxon>Lysobacterales</taxon>
        <taxon>Rhodanobacteraceae</taxon>
        <taxon>Rhodanobacter</taxon>
    </lineage>
</organism>
<keyword evidence="5 7" id="KW-1133">Transmembrane helix</keyword>
<evidence type="ECO:0000256" key="6">
    <source>
        <dbReference type="ARBA" id="ARBA00023136"/>
    </source>
</evidence>
<evidence type="ECO:0000256" key="2">
    <source>
        <dbReference type="ARBA" id="ARBA00011006"/>
    </source>
</evidence>
<evidence type="ECO:0000256" key="3">
    <source>
        <dbReference type="ARBA" id="ARBA00022475"/>
    </source>
</evidence>
<gene>
    <name evidence="8" type="ORF">ACFPPA_08080</name>
</gene>
<comment type="subcellular location">
    <subcellularLocation>
        <location evidence="1">Cell membrane</location>
        <topology evidence="1">Multi-pass membrane protein</topology>
    </subcellularLocation>
</comment>
<comment type="caution">
    <text evidence="8">The sequence shown here is derived from an EMBL/GenBank/DDBJ whole genome shotgun (WGS) entry which is preliminary data.</text>
</comment>
<reference evidence="9" key="1">
    <citation type="journal article" date="2019" name="Int. J. Syst. Evol. Microbiol.">
        <title>The Global Catalogue of Microorganisms (GCM) 10K type strain sequencing project: providing services to taxonomists for standard genome sequencing and annotation.</title>
        <authorList>
            <consortium name="The Broad Institute Genomics Platform"/>
            <consortium name="The Broad Institute Genome Sequencing Center for Infectious Disease"/>
            <person name="Wu L."/>
            <person name="Ma J."/>
        </authorList>
    </citation>
    <scope>NUCLEOTIDE SEQUENCE [LARGE SCALE GENOMIC DNA]</scope>
    <source>
        <strain evidence="9">CGMCC 1.16619</strain>
    </source>
</reference>
<dbReference type="Proteomes" id="UP001596114">
    <property type="component" value="Unassembled WGS sequence"/>
</dbReference>
<accession>A0ABW0QM83</accession>
<evidence type="ECO:0000256" key="4">
    <source>
        <dbReference type="ARBA" id="ARBA00022692"/>
    </source>
</evidence>
<protein>
    <submittedName>
        <fullName evidence="8">GlsB/YeaQ/YmgE family stress response membrane protein</fullName>
    </submittedName>
</protein>
<dbReference type="Pfam" id="PF04226">
    <property type="entry name" value="Transgly_assoc"/>
    <property type="match status" value="1"/>
</dbReference>
<proteinExistence type="inferred from homology"/>
<keyword evidence="6 7" id="KW-0472">Membrane</keyword>
<feature type="transmembrane region" description="Helical" evidence="7">
    <location>
        <begin position="46"/>
        <end position="64"/>
    </location>
</feature>
<dbReference type="PANTHER" id="PTHR33884:SF7">
    <property type="entry name" value="BSL8023 PROTEIN"/>
    <property type="match status" value="1"/>
</dbReference>
<evidence type="ECO:0000256" key="5">
    <source>
        <dbReference type="ARBA" id="ARBA00022989"/>
    </source>
</evidence>
<sequence length="128" mass="13823">MPPDACARRHGQTVGRIAAAPARTMHDVPVRLMNDVTSPAKEIRMHWLWVFLIGLVVGLVAKLLTPGRDPGGFIVTALIGIAGSLLATWAGQNVFGWYQQGQSAGFIASVIGAVVLLLIYHLLRRRST</sequence>
<evidence type="ECO:0000256" key="7">
    <source>
        <dbReference type="SAM" id="Phobius"/>
    </source>
</evidence>
<evidence type="ECO:0000313" key="9">
    <source>
        <dbReference type="Proteomes" id="UP001596114"/>
    </source>
</evidence>
<feature type="transmembrane region" description="Helical" evidence="7">
    <location>
        <begin position="103"/>
        <end position="123"/>
    </location>
</feature>
<evidence type="ECO:0000313" key="8">
    <source>
        <dbReference type="EMBL" id="MFC5525701.1"/>
    </source>
</evidence>